<protein>
    <recommendedName>
        <fullName evidence="5">Extracellular solute-binding protein</fullName>
    </recommendedName>
</protein>
<name>A0A4R5DKM4_9ACTN</name>
<dbReference type="EMBL" id="SMKZ01000011">
    <property type="protein sequence ID" value="TDE11183.1"/>
    <property type="molecule type" value="Genomic_DNA"/>
</dbReference>
<evidence type="ECO:0008006" key="5">
    <source>
        <dbReference type="Google" id="ProtNLM"/>
    </source>
</evidence>
<proteinExistence type="inferred from homology"/>
<evidence type="ECO:0000313" key="3">
    <source>
        <dbReference type="EMBL" id="TDE11183.1"/>
    </source>
</evidence>
<dbReference type="PANTHER" id="PTHR43649:SF31">
    <property type="entry name" value="SN-GLYCEROL-3-PHOSPHATE-BINDING PERIPLASMIC PROTEIN UGPB"/>
    <property type="match status" value="1"/>
</dbReference>
<gene>
    <name evidence="3" type="ORF">E1269_09935</name>
</gene>
<dbReference type="Gene3D" id="3.40.190.10">
    <property type="entry name" value="Periplasmic binding protein-like II"/>
    <property type="match status" value="2"/>
</dbReference>
<sequence length="553" mass="59916">MTSAERIPLPGGATAPIALPRRRFLQGGLVLIGGTVLGSCGGGSDSSDPVAPQDAAEPPSFAPYTGVSPDLPGDPAHHVPDAFFRYPADPPPFFDGRPGNGGTVHILTQAGQIGVPLDRNTRWQKLNESLGVELTFEVAMPTEWDAKQSVTLAGGDLPDIMQLKSMAQFPRVLDSEFADLTEFLSGDAIENYPALAAIPSLAWKTVTVNGRIFGIPQSRPPVGPICSIRGDLLDEMGVTVDVSDGQDFLDLCRELTDPARNRWAIASDPSQWSLGYVLEMMSAPNRSHPWSEDDGAFTSMYETEQMPEALDVVRGMWEEGLLHPDSFTGNNAQMWHSGSAVIYFQAFPGWGNFTKTHPQYDLSVIPPMRWDGGGPAPKLLTGGAVEDFMAFKKADAERVQELLRIADYLAAPFGSQEFLLVNYGIEGEDYTLDGTDPVVTEQYLSRVIPTNYIGSARNVPLYVPGVPDVTRAQHEFLSDVLPSGAPDPTVGLYSETAGTKGATEDRNMWALQGDIVQGRRPVSDWAGAVEDWKRSVGDKIRQEYEEAFAAADA</sequence>
<dbReference type="Proteomes" id="UP000294739">
    <property type="component" value="Unassembled WGS sequence"/>
</dbReference>
<dbReference type="SUPFAM" id="SSF53850">
    <property type="entry name" value="Periplasmic binding protein-like II"/>
    <property type="match status" value="1"/>
</dbReference>
<keyword evidence="4" id="KW-1185">Reference proteome</keyword>
<dbReference type="PANTHER" id="PTHR43649">
    <property type="entry name" value="ARABINOSE-BINDING PROTEIN-RELATED"/>
    <property type="match status" value="1"/>
</dbReference>
<comment type="similarity">
    <text evidence="1">Belongs to the bacterial solute-binding protein 1 family.</text>
</comment>
<accession>A0A4R5DKM4</accession>
<dbReference type="PROSITE" id="PS51318">
    <property type="entry name" value="TAT"/>
    <property type="match status" value="1"/>
</dbReference>
<dbReference type="InParanoid" id="A0A4R5DKM4"/>
<evidence type="ECO:0000256" key="1">
    <source>
        <dbReference type="ARBA" id="ARBA00008520"/>
    </source>
</evidence>
<organism evidence="3 4">
    <name type="scientific">Jiangella asiatica</name>
    <dbReference type="NCBI Taxonomy" id="2530372"/>
    <lineage>
        <taxon>Bacteria</taxon>
        <taxon>Bacillati</taxon>
        <taxon>Actinomycetota</taxon>
        <taxon>Actinomycetes</taxon>
        <taxon>Jiangellales</taxon>
        <taxon>Jiangellaceae</taxon>
        <taxon>Jiangella</taxon>
    </lineage>
</organism>
<evidence type="ECO:0000313" key="4">
    <source>
        <dbReference type="Proteomes" id="UP000294739"/>
    </source>
</evidence>
<dbReference type="InterPro" id="IPR006311">
    <property type="entry name" value="TAT_signal"/>
</dbReference>
<dbReference type="InterPro" id="IPR050490">
    <property type="entry name" value="Bact_solute-bd_prot1"/>
</dbReference>
<evidence type="ECO:0000256" key="2">
    <source>
        <dbReference type="SAM" id="MobiDB-lite"/>
    </source>
</evidence>
<dbReference type="AlphaFoldDB" id="A0A4R5DKM4"/>
<reference evidence="3 4" key="1">
    <citation type="submission" date="2019-03" db="EMBL/GenBank/DDBJ databases">
        <title>Draft genome sequences of novel Actinobacteria.</title>
        <authorList>
            <person name="Sahin N."/>
            <person name="Ay H."/>
            <person name="Saygin H."/>
        </authorList>
    </citation>
    <scope>NUCLEOTIDE SEQUENCE [LARGE SCALE GENOMIC DNA]</scope>
    <source>
        <strain evidence="3 4">5K138</strain>
    </source>
</reference>
<dbReference type="RefSeq" id="WP_131893912.1">
    <property type="nucleotide sequence ID" value="NZ_SMKZ01000011.1"/>
</dbReference>
<comment type="caution">
    <text evidence="3">The sequence shown here is derived from an EMBL/GenBank/DDBJ whole genome shotgun (WGS) entry which is preliminary data.</text>
</comment>
<feature type="region of interest" description="Disordered" evidence="2">
    <location>
        <begin position="42"/>
        <end position="79"/>
    </location>
</feature>
<dbReference type="OrthoDB" id="5166384at2"/>